<proteinExistence type="predicted"/>
<protein>
    <submittedName>
        <fullName evidence="1">Uncharacterized protein</fullName>
    </submittedName>
</protein>
<dbReference type="AlphaFoldDB" id="A0A239AAT5"/>
<sequence>METAIKERPILFSGAMVRALLAGTKTQTRRTTGLDFINENPSCWQRQWVPAKDGKHWLFTCGDDRVQVRCPYGVEGDRLWVKETHQMGFSTHVSDCGYLYRATDVDKRTHHGVYCYEKDGKYYDHYDKQFVWRPSIFMKRVASRILLELVSVRVERLQDISEADAVAEGVEEHIIPALGPGTWGMWKNYLWSEKTVDKQAKAKCSAKEAYETLWESINGPGSWQANPWVWVISFQVVK</sequence>
<organism evidence="1 2">
    <name type="scientific">Hymenobacter mucosus</name>
    <dbReference type="NCBI Taxonomy" id="1411120"/>
    <lineage>
        <taxon>Bacteria</taxon>
        <taxon>Pseudomonadati</taxon>
        <taxon>Bacteroidota</taxon>
        <taxon>Cytophagia</taxon>
        <taxon>Cytophagales</taxon>
        <taxon>Hymenobacteraceae</taxon>
        <taxon>Hymenobacter</taxon>
    </lineage>
</organism>
<accession>A0A239AAT5</accession>
<evidence type="ECO:0000313" key="1">
    <source>
        <dbReference type="EMBL" id="SNR92134.1"/>
    </source>
</evidence>
<keyword evidence="2" id="KW-1185">Reference proteome</keyword>
<dbReference type="RefSeq" id="WP_218823203.1">
    <property type="nucleotide sequence ID" value="NZ_FZNS01000011.1"/>
</dbReference>
<dbReference type="EMBL" id="FZNS01000011">
    <property type="protein sequence ID" value="SNR92134.1"/>
    <property type="molecule type" value="Genomic_DNA"/>
</dbReference>
<reference evidence="2" key="1">
    <citation type="submission" date="2017-06" db="EMBL/GenBank/DDBJ databases">
        <authorList>
            <person name="Varghese N."/>
            <person name="Submissions S."/>
        </authorList>
    </citation>
    <scope>NUCLEOTIDE SEQUENCE [LARGE SCALE GENOMIC DNA]</scope>
    <source>
        <strain evidence="2">DSM 28041</strain>
    </source>
</reference>
<name>A0A239AAT5_9BACT</name>
<evidence type="ECO:0000313" key="2">
    <source>
        <dbReference type="Proteomes" id="UP000198310"/>
    </source>
</evidence>
<gene>
    <name evidence="1" type="ORF">SAMN06269173_11178</name>
</gene>
<dbReference type="Proteomes" id="UP000198310">
    <property type="component" value="Unassembled WGS sequence"/>
</dbReference>